<evidence type="ECO:0000256" key="1">
    <source>
        <dbReference type="ARBA" id="ARBA00004604"/>
    </source>
</evidence>
<name>K8F484_9CHLO</name>
<evidence type="ECO:0000256" key="3">
    <source>
        <dbReference type="ARBA" id="ARBA00022737"/>
    </source>
</evidence>
<dbReference type="InterPro" id="IPR013949">
    <property type="entry name" value="Utp6"/>
</dbReference>
<dbReference type="PANTHER" id="PTHR23271:SF1">
    <property type="entry name" value="U3 SMALL NUCLEOLAR RNA-ASSOCIATED PROTEIN 6 HOMOLOG"/>
    <property type="match status" value="1"/>
</dbReference>
<dbReference type="EMBL" id="FO082265">
    <property type="protein sequence ID" value="CCO19635.1"/>
    <property type="molecule type" value="Genomic_DNA"/>
</dbReference>
<evidence type="ECO:0000256" key="2">
    <source>
        <dbReference type="ARBA" id="ARBA00022552"/>
    </source>
</evidence>
<evidence type="ECO:0000259" key="5">
    <source>
        <dbReference type="Pfam" id="PF08640"/>
    </source>
</evidence>
<accession>K8F484</accession>
<evidence type="ECO:0000256" key="4">
    <source>
        <dbReference type="ARBA" id="ARBA00023242"/>
    </source>
</evidence>
<keyword evidence="7" id="KW-1185">Reference proteome</keyword>
<evidence type="ECO:0000313" key="7">
    <source>
        <dbReference type="Proteomes" id="UP000198341"/>
    </source>
</evidence>
<dbReference type="eggNOG" id="KOG2396">
    <property type="taxonomic scope" value="Eukaryota"/>
</dbReference>
<comment type="subcellular location">
    <subcellularLocation>
        <location evidence="1">Nucleus</location>
        <location evidence="1">Nucleolus</location>
    </subcellularLocation>
</comment>
<keyword evidence="2" id="KW-0698">rRNA processing</keyword>
<dbReference type="InterPro" id="IPR055347">
    <property type="entry name" value="UTP6_N"/>
</dbReference>
<dbReference type="Proteomes" id="UP000198341">
    <property type="component" value="Chromosome 14"/>
</dbReference>
<sequence>MDFYEIVVSDFEILEKENLLSGTDLKVIAKQRAHFEEKLQCANVKVEEYLKYIEFEKCLLAFVRKDLSKSSSNSSTQRASTRKIFRLYQRCIQKNSNSLRVWFSFLFFCHTHGSKATSSRAISLALRYHPNSTGLWSYASMRERLCSGNSFHISIYQRALRQCSKKLIMWLDCLRVELQRANKLQIRLDSSSDIILSEFQKINFRAEKRILKLFTAAAVYLKDSSSLPQRFLGLLAQYKWTARIKFFVIQQMDFLSNAEMWSVKACLLLLSTKSCQNDRILLNTVFTPGSKNYEVLNIFFDSISAELLQEGLHASRDSIQWCFYEHLACVFLISYRKGIISSLQLLYLFALFLYGGNYLEGEFLKRFALFPFFFRHGQTRYDAHLQDDANCNLRESEYKRDEETLLLKTFALSGRNV</sequence>
<dbReference type="PANTHER" id="PTHR23271">
    <property type="entry name" value="HEPATOCELLULAR CARCINOMA-ASSOCIATED ANTIGEN 66"/>
    <property type="match status" value="1"/>
</dbReference>
<dbReference type="Pfam" id="PF08640">
    <property type="entry name" value="U3_assoc_6"/>
    <property type="match status" value="1"/>
</dbReference>
<dbReference type="KEGG" id="bpg:Bathy14g02810"/>
<dbReference type="InterPro" id="IPR011990">
    <property type="entry name" value="TPR-like_helical_dom_sf"/>
</dbReference>
<keyword evidence="4" id="KW-0539">Nucleus</keyword>
<feature type="domain" description="U3 small nucleolar RNA-associated protein 6 N-terminal" evidence="5">
    <location>
        <begin position="5"/>
        <end position="77"/>
    </location>
</feature>
<dbReference type="GO" id="GO:0032040">
    <property type="term" value="C:small-subunit processome"/>
    <property type="evidence" value="ECO:0007669"/>
    <property type="project" value="TreeGrafter"/>
</dbReference>
<dbReference type="GO" id="GO:0030515">
    <property type="term" value="F:snoRNA binding"/>
    <property type="evidence" value="ECO:0007669"/>
    <property type="project" value="InterPro"/>
</dbReference>
<organism evidence="6 7">
    <name type="scientific">Bathycoccus prasinos</name>
    <dbReference type="NCBI Taxonomy" id="41875"/>
    <lineage>
        <taxon>Eukaryota</taxon>
        <taxon>Viridiplantae</taxon>
        <taxon>Chlorophyta</taxon>
        <taxon>Mamiellophyceae</taxon>
        <taxon>Mamiellales</taxon>
        <taxon>Bathycoccaceae</taxon>
        <taxon>Bathycoccus</taxon>
    </lineage>
</organism>
<keyword evidence="3" id="KW-0677">Repeat</keyword>
<proteinExistence type="predicted"/>
<dbReference type="AlphaFoldDB" id="K8F484"/>
<reference evidence="6 7" key="1">
    <citation type="submission" date="2011-10" db="EMBL/GenBank/DDBJ databases">
        <authorList>
            <person name="Genoscope - CEA"/>
        </authorList>
    </citation>
    <scope>NUCLEOTIDE SEQUENCE [LARGE SCALE GENOMIC DNA]</scope>
    <source>
        <strain evidence="6 7">RCC 1105</strain>
    </source>
</reference>
<dbReference type="STRING" id="41875.K8F484"/>
<dbReference type="Gene3D" id="1.25.40.10">
    <property type="entry name" value="Tetratricopeptide repeat domain"/>
    <property type="match status" value="1"/>
</dbReference>
<dbReference type="RefSeq" id="XP_007509178.1">
    <property type="nucleotide sequence ID" value="XM_007509116.1"/>
</dbReference>
<protein>
    <submittedName>
        <fullName evidence="6">U3 small nucleolar RNA-associated protein 6</fullName>
    </submittedName>
</protein>
<dbReference type="GeneID" id="19011805"/>
<gene>
    <name evidence="6" type="primary">UTP6</name>
    <name evidence="6" type="ordered locus">Bathy14g02810</name>
</gene>
<dbReference type="GO" id="GO:0034388">
    <property type="term" value="C:Pwp2p-containing subcomplex of 90S preribosome"/>
    <property type="evidence" value="ECO:0007669"/>
    <property type="project" value="TreeGrafter"/>
</dbReference>
<evidence type="ECO:0000313" key="6">
    <source>
        <dbReference type="EMBL" id="CCO19635.1"/>
    </source>
</evidence>
<dbReference type="OrthoDB" id="28112at2759"/>
<dbReference type="GO" id="GO:0000462">
    <property type="term" value="P:maturation of SSU-rRNA from tricistronic rRNA transcript (SSU-rRNA, 5.8S rRNA, LSU-rRNA)"/>
    <property type="evidence" value="ECO:0007669"/>
    <property type="project" value="InterPro"/>
</dbReference>